<accession>A0A842IXL3</accession>
<dbReference type="Proteomes" id="UP000533900">
    <property type="component" value="Unassembled WGS sequence"/>
</dbReference>
<dbReference type="Gene3D" id="2.160.20.120">
    <property type="match status" value="1"/>
</dbReference>
<dbReference type="AlphaFoldDB" id="A0A842IXL3"/>
<dbReference type="EMBL" id="JACLCP010000005">
    <property type="protein sequence ID" value="MBC2846413.1"/>
    <property type="molecule type" value="Genomic_DNA"/>
</dbReference>
<comment type="caution">
    <text evidence="2">The sequence shown here is derived from an EMBL/GenBank/DDBJ whole genome shotgun (WGS) entry which is preliminary data.</text>
</comment>
<dbReference type="InterPro" id="IPR021255">
    <property type="entry name" value="DUF2807"/>
</dbReference>
<dbReference type="RefSeq" id="WP_185790122.1">
    <property type="nucleotide sequence ID" value="NZ_JACLCP010000005.1"/>
</dbReference>
<protein>
    <submittedName>
        <fullName evidence="2">DUF2807 domain-containing protein</fullName>
    </submittedName>
</protein>
<keyword evidence="3" id="KW-1185">Reference proteome</keyword>
<evidence type="ECO:0000313" key="3">
    <source>
        <dbReference type="Proteomes" id="UP000533900"/>
    </source>
</evidence>
<feature type="domain" description="Putative auto-transporter adhesin head GIN" evidence="1">
    <location>
        <begin position="40"/>
        <end position="231"/>
    </location>
</feature>
<sequence length="247" mass="27456">MKQLWFVMLLLIFACDSEDANDCFQTSGSIIQEDVEVNSFDRILVNRNVELIISEAPEYTVTIETGENLFNDVKAEVIENRLVLTDNNTCNYVRDYGITKVYVNAPNITEIRNSSQYEVSSNGLLSYPDLSLISEDFNENIEFTVGDFRLTVNSESLSVVSNNISSFYLDGASESLSIGFFSGSGRFEGENLVAQNVSINHRGSNDMIVNPIQSLTGILRGTGDLISVNEPPVVDIEEVYIGQLIFN</sequence>
<organism evidence="2 3">
    <name type="scientific">Winogradskyella flava</name>
    <dbReference type="NCBI Taxonomy" id="1884876"/>
    <lineage>
        <taxon>Bacteria</taxon>
        <taxon>Pseudomonadati</taxon>
        <taxon>Bacteroidota</taxon>
        <taxon>Flavobacteriia</taxon>
        <taxon>Flavobacteriales</taxon>
        <taxon>Flavobacteriaceae</taxon>
        <taxon>Winogradskyella</taxon>
    </lineage>
</organism>
<reference evidence="2" key="1">
    <citation type="submission" date="2020-08" db="EMBL/GenBank/DDBJ databases">
        <title>Winogradskyella ouciana sp. nov., isolated from the hadal seawater of the Mariana Trench.</title>
        <authorList>
            <person name="He X."/>
        </authorList>
    </citation>
    <scope>NUCLEOTIDE SEQUENCE [LARGE SCALE GENOMIC DNA]</scope>
    <source>
        <strain evidence="2">KCTC 52348</strain>
    </source>
</reference>
<evidence type="ECO:0000259" key="1">
    <source>
        <dbReference type="Pfam" id="PF10988"/>
    </source>
</evidence>
<proteinExistence type="predicted"/>
<dbReference type="PROSITE" id="PS51257">
    <property type="entry name" value="PROKAR_LIPOPROTEIN"/>
    <property type="match status" value="1"/>
</dbReference>
<gene>
    <name evidence="2" type="ORF">H7F21_15005</name>
</gene>
<name>A0A842IXL3_9FLAO</name>
<dbReference type="Pfam" id="PF10988">
    <property type="entry name" value="DUF2807"/>
    <property type="match status" value="1"/>
</dbReference>
<evidence type="ECO:0000313" key="2">
    <source>
        <dbReference type="EMBL" id="MBC2846413.1"/>
    </source>
</evidence>